<accession>L9VIN7</accession>
<evidence type="ECO:0000256" key="1">
    <source>
        <dbReference type="SAM" id="MobiDB-lite"/>
    </source>
</evidence>
<protein>
    <submittedName>
        <fullName evidence="2">Uncharacterized protein</fullName>
    </submittedName>
</protein>
<organism evidence="2 3">
    <name type="scientific">Haloferax volcanii (strain ATCC 29605 / DSM 3757 / JCM 8879 / NBRC 14742 / NCIMB 2012 / VKM B-1768 / DS2)</name>
    <name type="common">Halobacterium volcanii</name>
    <dbReference type="NCBI Taxonomy" id="309800"/>
    <lineage>
        <taxon>Archaea</taxon>
        <taxon>Methanobacteriati</taxon>
        <taxon>Methanobacteriota</taxon>
        <taxon>Stenosarchaea group</taxon>
        <taxon>Halobacteria</taxon>
        <taxon>Halobacteriales</taxon>
        <taxon>Haloferacaceae</taxon>
        <taxon>Haloferax</taxon>
    </lineage>
</organism>
<dbReference type="EMBL" id="AOHU01000021">
    <property type="protein sequence ID" value="ELY36857.1"/>
    <property type="molecule type" value="Genomic_DNA"/>
</dbReference>
<gene>
    <name evidence="2" type="ORF">C498_01885</name>
</gene>
<proteinExistence type="predicted"/>
<reference evidence="2 3" key="2">
    <citation type="journal article" date="2014" name="PLoS Genet.">
        <title>Phylogenetically driven sequencing of extremely halophilic archaea reveals strategies for static and dynamic osmo-response.</title>
        <authorList>
            <person name="Becker E.A."/>
            <person name="Seitzer P.M."/>
            <person name="Tritt A."/>
            <person name="Larsen D."/>
            <person name="Krusor M."/>
            <person name="Yao A.I."/>
            <person name="Wu D."/>
            <person name="Madern D."/>
            <person name="Eisen J.A."/>
            <person name="Darling A.E."/>
            <person name="Facciotti M.T."/>
        </authorList>
    </citation>
    <scope>NUCLEOTIDE SEQUENCE [LARGE SCALE GENOMIC DNA]</scope>
    <source>
        <strain evidence="3">ATCC 29605 / DSM 3757 / JCM 8879 / NBRC 14742 / NCIMB 2012 / VKM B-1768 / DS2</strain>
    </source>
</reference>
<evidence type="ECO:0000313" key="2">
    <source>
        <dbReference type="EMBL" id="ELY36857.1"/>
    </source>
</evidence>
<comment type="caution">
    <text evidence="2">The sequence shown here is derived from an EMBL/GenBank/DDBJ whole genome shotgun (WGS) entry which is preliminary data.</text>
</comment>
<feature type="compositionally biased region" description="Low complexity" evidence="1">
    <location>
        <begin position="39"/>
        <end position="51"/>
    </location>
</feature>
<sequence length="72" mass="7482">MYRHDEEDINAGVDSFLDMAGEGRTAAVGALRTAGVTDAASPAAEPSAASALGRRGDGRTRGQSYVQHCLVF</sequence>
<dbReference type="Proteomes" id="UP000011532">
    <property type="component" value="Unassembled WGS sequence"/>
</dbReference>
<feature type="region of interest" description="Disordered" evidence="1">
    <location>
        <begin position="35"/>
        <end position="60"/>
    </location>
</feature>
<reference evidence="3" key="1">
    <citation type="submission" date="2012-11" db="EMBL/GenBank/DDBJ databases">
        <authorList>
            <person name="Becker E.A."/>
            <person name="Seitzer P."/>
            <person name="Tritt A."/>
            <person name="Larsen D."/>
            <person name="Yao A."/>
            <person name="Wu D."/>
            <person name="Darling A."/>
            <person name="Eisen J.A."/>
            <person name="Facciotti M.T."/>
        </authorList>
    </citation>
    <scope>NUCLEOTIDE SEQUENCE [LARGE SCALE GENOMIC DNA]</scope>
    <source>
        <strain evidence="3">ATCC 29605 / DSM 3757 / JCM 8879 / NBRC 14742 / NCIMB 2012 / VKM B-1768 / DS2</strain>
    </source>
</reference>
<dbReference type="AlphaFoldDB" id="L9VIN7"/>
<name>L9VIN7_HALVD</name>
<evidence type="ECO:0000313" key="3">
    <source>
        <dbReference type="Proteomes" id="UP000011532"/>
    </source>
</evidence>